<dbReference type="NCBIfam" id="NF004825">
    <property type="entry name" value="PRK06181.1"/>
    <property type="match status" value="1"/>
</dbReference>
<gene>
    <name evidence="5" type="ORF">C5O19_25380</name>
</gene>
<dbReference type="PRINTS" id="PR00080">
    <property type="entry name" value="SDRFAMILY"/>
</dbReference>
<organism evidence="5 6">
    <name type="scientific">Siphonobacter curvatus</name>
    <dbReference type="NCBI Taxonomy" id="2094562"/>
    <lineage>
        <taxon>Bacteria</taxon>
        <taxon>Pseudomonadati</taxon>
        <taxon>Bacteroidota</taxon>
        <taxon>Cytophagia</taxon>
        <taxon>Cytophagales</taxon>
        <taxon>Cytophagaceae</taxon>
        <taxon>Siphonobacter</taxon>
    </lineage>
</organism>
<dbReference type="PRINTS" id="PR00081">
    <property type="entry name" value="GDHRDH"/>
</dbReference>
<dbReference type="InterPro" id="IPR020904">
    <property type="entry name" value="Sc_DH/Rdtase_CS"/>
</dbReference>
<comment type="similarity">
    <text evidence="1 3">Belongs to the short-chain dehydrogenases/reductases (SDR) family.</text>
</comment>
<dbReference type="Gene3D" id="3.40.50.720">
    <property type="entry name" value="NAD(P)-binding Rossmann-like Domain"/>
    <property type="match status" value="1"/>
</dbReference>
<dbReference type="InterPro" id="IPR057326">
    <property type="entry name" value="KR_dom"/>
</dbReference>
<dbReference type="OrthoDB" id="822355at2"/>
<dbReference type="Pfam" id="PF00106">
    <property type="entry name" value="adh_short"/>
    <property type="match status" value="1"/>
</dbReference>
<dbReference type="RefSeq" id="WP_104716177.1">
    <property type="nucleotide sequence ID" value="NZ_PTRA01000011.1"/>
</dbReference>
<keyword evidence="2" id="KW-0560">Oxidoreductase</keyword>
<name>A0A2S7IEP2_9BACT</name>
<dbReference type="InterPro" id="IPR002347">
    <property type="entry name" value="SDR_fam"/>
</dbReference>
<evidence type="ECO:0000256" key="1">
    <source>
        <dbReference type="ARBA" id="ARBA00006484"/>
    </source>
</evidence>
<dbReference type="SMART" id="SM00822">
    <property type="entry name" value="PKS_KR"/>
    <property type="match status" value="1"/>
</dbReference>
<dbReference type="InterPro" id="IPR036291">
    <property type="entry name" value="NAD(P)-bd_dom_sf"/>
</dbReference>
<dbReference type="AlphaFoldDB" id="A0A2S7IEP2"/>
<dbReference type="Proteomes" id="UP000239590">
    <property type="component" value="Unassembled WGS sequence"/>
</dbReference>
<dbReference type="CDD" id="cd05332">
    <property type="entry name" value="11beta-HSD1_like_SDR_c"/>
    <property type="match status" value="1"/>
</dbReference>
<dbReference type="PANTHER" id="PTHR44196:SF1">
    <property type="entry name" value="DEHYDROGENASE_REDUCTASE SDR FAMILY MEMBER 7B"/>
    <property type="match status" value="1"/>
</dbReference>
<feature type="domain" description="Ketoreductase" evidence="4">
    <location>
        <begin position="7"/>
        <end position="191"/>
    </location>
</feature>
<dbReference type="PANTHER" id="PTHR44196">
    <property type="entry name" value="DEHYDROGENASE/REDUCTASE SDR FAMILY MEMBER 7B"/>
    <property type="match status" value="1"/>
</dbReference>
<reference evidence="6" key="1">
    <citation type="submission" date="2018-02" db="EMBL/GenBank/DDBJ databases">
        <title>Genome sequencing of Solimonas sp. HR-BB.</title>
        <authorList>
            <person name="Lee Y."/>
            <person name="Jeon C.O."/>
        </authorList>
    </citation>
    <scope>NUCLEOTIDE SEQUENCE [LARGE SCALE GENOMIC DNA]</scope>
    <source>
        <strain evidence="6">HR-U</strain>
    </source>
</reference>
<dbReference type="SUPFAM" id="SSF51735">
    <property type="entry name" value="NAD(P)-binding Rossmann-fold domains"/>
    <property type="match status" value="1"/>
</dbReference>
<protein>
    <submittedName>
        <fullName evidence="5">Short chain dehydrogenase</fullName>
    </submittedName>
</protein>
<comment type="caution">
    <text evidence="5">The sequence shown here is derived from an EMBL/GenBank/DDBJ whole genome shotgun (WGS) entry which is preliminary data.</text>
</comment>
<accession>A0A2S7IEP2</accession>
<evidence type="ECO:0000313" key="6">
    <source>
        <dbReference type="Proteomes" id="UP000239590"/>
    </source>
</evidence>
<evidence type="ECO:0000259" key="4">
    <source>
        <dbReference type="SMART" id="SM00822"/>
    </source>
</evidence>
<sequence length="267" mass="29530">MSTFRDQVVWITGASSGIGEALAHAFAREGSRLVLSARRETELQRVAQELALPADRIRIVVMDMSQPDTFTACVQDVIQTFGRIDVLVQNAGISQRSLALESSIDVDRRLMEVNYFGVVALTKAVLPTLLAQKSGLIVPISSIAGYVATPMRTSYAASKFAIRGFFDSLRAEVWREGLWVTIICPGYIKTAISLNALNGRGEANNRMDENQARGIPADVCAKRILKALRSRKREVYIGGLKEVAGAYLKRYAPGLLWLMIRNYKIYS</sequence>
<dbReference type="PROSITE" id="PS00061">
    <property type="entry name" value="ADH_SHORT"/>
    <property type="match status" value="1"/>
</dbReference>
<keyword evidence="6" id="KW-1185">Reference proteome</keyword>
<dbReference type="EMBL" id="PTRA01000011">
    <property type="protein sequence ID" value="PQA53023.1"/>
    <property type="molecule type" value="Genomic_DNA"/>
</dbReference>
<dbReference type="GO" id="GO:0016491">
    <property type="term" value="F:oxidoreductase activity"/>
    <property type="evidence" value="ECO:0007669"/>
    <property type="project" value="UniProtKB-KW"/>
</dbReference>
<evidence type="ECO:0000313" key="5">
    <source>
        <dbReference type="EMBL" id="PQA53023.1"/>
    </source>
</evidence>
<evidence type="ECO:0000256" key="3">
    <source>
        <dbReference type="RuleBase" id="RU000363"/>
    </source>
</evidence>
<evidence type="ECO:0000256" key="2">
    <source>
        <dbReference type="ARBA" id="ARBA00023002"/>
    </source>
</evidence>
<dbReference type="GO" id="GO:0016020">
    <property type="term" value="C:membrane"/>
    <property type="evidence" value="ECO:0007669"/>
    <property type="project" value="TreeGrafter"/>
</dbReference>
<proteinExistence type="inferred from homology"/>